<dbReference type="PANTHER" id="PTHR11705">
    <property type="entry name" value="PROTEASE FAMILY M14 CARBOXYPEPTIDASE A,B"/>
    <property type="match status" value="1"/>
</dbReference>
<evidence type="ECO:0000256" key="7">
    <source>
        <dbReference type="SAM" id="SignalP"/>
    </source>
</evidence>
<evidence type="ECO:0000256" key="1">
    <source>
        <dbReference type="ARBA" id="ARBA00001947"/>
    </source>
</evidence>
<dbReference type="Pfam" id="PF00246">
    <property type="entry name" value="Peptidase_M14"/>
    <property type="match status" value="1"/>
</dbReference>
<dbReference type="AlphaFoldDB" id="A0ABD3P7H7"/>
<protein>
    <recommendedName>
        <fullName evidence="8">Peptidase M14 domain-containing protein</fullName>
    </recommendedName>
</protein>
<comment type="similarity">
    <text evidence="2 5">Belongs to the peptidase M14 family.</text>
</comment>
<evidence type="ECO:0000313" key="10">
    <source>
        <dbReference type="Proteomes" id="UP001530400"/>
    </source>
</evidence>
<name>A0ABD3P7H7_9STRA</name>
<evidence type="ECO:0000256" key="3">
    <source>
        <dbReference type="ARBA" id="ARBA00022723"/>
    </source>
</evidence>
<comment type="cofactor">
    <cofactor evidence="1">
        <name>Zn(2+)</name>
        <dbReference type="ChEBI" id="CHEBI:29105"/>
    </cofactor>
</comment>
<accession>A0ABD3P7H7</accession>
<evidence type="ECO:0000259" key="8">
    <source>
        <dbReference type="PROSITE" id="PS52035"/>
    </source>
</evidence>
<reference evidence="9 10" key="1">
    <citation type="submission" date="2024-10" db="EMBL/GenBank/DDBJ databases">
        <title>Updated reference genomes for cyclostephanoid diatoms.</title>
        <authorList>
            <person name="Roberts W.R."/>
            <person name="Alverson A.J."/>
        </authorList>
    </citation>
    <scope>NUCLEOTIDE SEQUENCE [LARGE SCALE GENOMIC DNA]</scope>
    <source>
        <strain evidence="9 10">AJA010-31</strain>
    </source>
</reference>
<keyword evidence="4" id="KW-0862">Zinc</keyword>
<dbReference type="PROSITE" id="PS52035">
    <property type="entry name" value="PEPTIDASE_M14"/>
    <property type="match status" value="1"/>
</dbReference>
<dbReference type="SMART" id="SM00631">
    <property type="entry name" value="Zn_pept"/>
    <property type="match status" value="1"/>
</dbReference>
<proteinExistence type="inferred from homology"/>
<gene>
    <name evidence="9" type="ORF">ACHAWO_005655</name>
</gene>
<keyword evidence="10" id="KW-1185">Reference proteome</keyword>
<dbReference type="EMBL" id="JALLPJ020000735">
    <property type="protein sequence ID" value="KAL3784224.1"/>
    <property type="molecule type" value="Genomic_DNA"/>
</dbReference>
<evidence type="ECO:0000256" key="2">
    <source>
        <dbReference type="ARBA" id="ARBA00005988"/>
    </source>
</evidence>
<feature type="domain" description="Peptidase M14" evidence="8">
    <location>
        <begin position="67"/>
        <end position="347"/>
    </location>
</feature>
<dbReference type="PROSITE" id="PS00132">
    <property type="entry name" value="CARBOXYPEPT_ZN_1"/>
    <property type="match status" value="1"/>
</dbReference>
<evidence type="ECO:0000313" key="9">
    <source>
        <dbReference type="EMBL" id="KAL3784224.1"/>
    </source>
</evidence>
<dbReference type="SUPFAM" id="SSF53187">
    <property type="entry name" value="Zn-dependent exopeptidases"/>
    <property type="match status" value="1"/>
</dbReference>
<dbReference type="GO" id="GO:0046872">
    <property type="term" value="F:metal ion binding"/>
    <property type="evidence" value="ECO:0007669"/>
    <property type="project" value="UniProtKB-KW"/>
</dbReference>
<dbReference type="Gene3D" id="3.40.630.10">
    <property type="entry name" value="Zn peptidases"/>
    <property type="match status" value="1"/>
</dbReference>
<dbReference type="Proteomes" id="UP001530400">
    <property type="component" value="Unassembled WGS sequence"/>
</dbReference>
<keyword evidence="7" id="KW-0732">Signal</keyword>
<evidence type="ECO:0000256" key="6">
    <source>
        <dbReference type="SAM" id="MobiDB-lite"/>
    </source>
</evidence>
<feature type="active site" description="Proton donor/acceptor" evidence="5">
    <location>
        <position position="322"/>
    </location>
</feature>
<organism evidence="9 10">
    <name type="scientific">Cyclotella atomus</name>
    <dbReference type="NCBI Taxonomy" id="382360"/>
    <lineage>
        <taxon>Eukaryota</taxon>
        <taxon>Sar</taxon>
        <taxon>Stramenopiles</taxon>
        <taxon>Ochrophyta</taxon>
        <taxon>Bacillariophyta</taxon>
        <taxon>Coscinodiscophyceae</taxon>
        <taxon>Thalassiosirophycidae</taxon>
        <taxon>Stephanodiscales</taxon>
        <taxon>Stephanodiscaceae</taxon>
        <taxon>Cyclotella</taxon>
    </lineage>
</organism>
<feature type="chain" id="PRO_5044846601" description="Peptidase M14 domain-containing protein" evidence="7">
    <location>
        <begin position="20"/>
        <end position="512"/>
    </location>
</feature>
<dbReference type="PANTHER" id="PTHR11705:SF145">
    <property type="entry name" value="PEPTIDASE M14 CARBOXYPEPTIDASE A DOMAIN-CONTAINING PROTEIN"/>
    <property type="match status" value="1"/>
</dbReference>
<evidence type="ECO:0000256" key="4">
    <source>
        <dbReference type="ARBA" id="ARBA00022833"/>
    </source>
</evidence>
<comment type="caution">
    <text evidence="9">The sequence shown here is derived from an EMBL/GenBank/DDBJ whole genome shotgun (WGS) entry which is preliminary data.</text>
</comment>
<feature type="signal peptide" evidence="7">
    <location>
        <begin position="1"/>
        <end position="19"/>
    </location>
</feature>
<feature type="region of interest" description="Disordered" evidence="6">
    <location>
        <begin position="472"/>
        <end position="498"/>
    </location>
</feature>
<dbReference type="InterPro" id="IPR000834">
    <property type="entry name" value="Peptidase_M14"/>
</dbReference>
<evidence type="ECO:0000256" key="5">
    <source>
        <dbReference type="PROSITE-ProRule" id="PRU01379"/>
    </source>
</evidence>
<keyword evidence="3" id="KW-0479">Metal-binding</keyword>
<sequence length="512" mass="57509">MKFASFTFLAPLLLKGVSACEDLFETPQEVLQALLPPVLSFDDSAYQDLIVTEGDFVTPAEISNFTENPTYEEIMTFYTDLAEASEYVDVQTILDFPSGESIILVTVSGEQAFKAADMTKPIVYMTAGIHSGESMGVSAGMILIRNLVTMEEYTDILENVNFLFVPLFNVQGYLRQSANGRINQHGPKTSGRRANAHWNNLNRDFGKLDTPEVRAIVKVMSDYDLSFYADLHSTDGMMYQADVEYCDNGDSGLSPNIFKWLREEMQPDLDAFLEKNNHKTSVCIDANDPMDPTAGYYPYFTDGAAYSTNYADHRQIPSYLLEIHAPKPFKQRVLGAYSWVAGIVKIVGEKADSLRAAIDSDRSARISPVPIAWDYLDPAPIVDFDIYNYSVVKNEVLGIDQIIYTDEPVTIQVEQSERTVPLDPPERPYAYVVPAVWSEVVERLALHGIEMEMFTEDTTWEVTNYRIEDFEANGNREGRTPSSGTPIPEVCTRHTGRTTSSSVPISLWEHWL</sequence>
<dbReference type="InterPro" id="IPR057246">
    <property type="entry name" value="CARBOXYPEPT_ZN_1"/>
</dbReference>